<evidence type="ECO:0000313" key="2">
    <source>
        <dbReference type="EMBL" id="PJE64609.1"/>
    </source>
</evidence>
<dbReference type="InterPro" id="IPR015797">
    <property type="entry name" value="NUDIX_hydrolase-like_dom_sf"/>
</dbReference>
<dbReference type="Gene3D" id="3.90.79.10">
    <property type="entry name" value="Nucleoside Triphosphate Pyrophosphohydrolase"/>
    <property type="match status" value="1"/>
</dbReference>
<sequence>MSYNDQPAVTELTSEELQTYLALQKKVGWQRTGTEVFESFFGILPMVPFECAVVRYIDGEPCVLLWHRDDEHYTGWHMPGKYLLRGETDEEGVRRVLKNEADLELTSFEFIRHFNTRPESGDVPQHQQALFWLCRAEGEPTVGRFFPLTKLPEDILGHHRRYVDHLRAYLMRDERLKSDHFFRDHDFKAHEGKWFVAVDRFAGESKEWYVDSSEYDTLDAAIEKYKSNREYSSIFDDLGHQIC</sequence>
<dbReference type="SUPFAM" id="SSF55811">
    <property type="entry name" value="Nudix"/>
    <property type="match status" value="1"/>
</dbReference>
<dbReference type="EMBL" id="PFEF01000005">
    <property type="protein sequence ID" value="PJE64609.1"/>
    <property type="molecule type" value="Genomic_DNA"/>
</dbReference>
<dbReference type="Proteomes" id="UP000229098">
    <property type="component" value="Unassembled WGS sequence"/>
</dbReference>
<dbReference type="Pfam" id="PF00293">
    <property type="entry name" value="NUDIX"/>
    <property type="match status" value="1"/>
</dbReference>
<dbReference type="InterPro" id="IPR000086">
    <property type="entry name" value="NUDIX_hydrolase_dom"/>
</dbReference>
<evidence type="ECO:0000259" key="1">
    <source>
        <dbReference type="Pfam" id="PF00293"/>
    </source>
</evidence>
<organism evidence="2 3">
    <name type="scientific">Candidatus Ryanbacteria bacterium CG10_big_fil_rev_8_21_14_0_10_43_42</name>
    <dbReference type="NCBI Taxonomy" id="1974864"/>
    <lineage>
        <taxon>Bacteria</taxon>
        <taxon>Candidatus Ryaniibacteriota</taxon>
    </lineage>
</organism>
<feature type="domain" description="Nudix hydrolase" evidence="1">
    <location>
        <begin position="58"/>
        <end position="163"/>
    </location>
</feature>
<reference evidence="3" key="1">
    <citation type="submission" date="2017-09" db="EMBL/GenBank/DDBJ databases">
        <title>Depth-based differentiation of microbial function through sediment-hosted aquifers and enrichment of novel symbionts in the deep terrestrial subsurface.</title>
        <authorList>
            <person name="Probst A.J."/>
            <person name="Ladd B."/>
            <person name="Jarett J.K."/>
            <person name="Geller-Mcgrath D.E."/>
            <person name="Sieber C.M.K."/>
            <person name="Emerson J.B."/>
            <person name="Anantharaman K."/>
            <person name="Thomas B.C."/>
            <person name="Malmstrom R."/>
            <person name="Stieglmeier M."/>
            <person name="Klingl A."/>
            <person name="Woyke T."/>
            <person name="Ryan C.M."/>
            <person name="Banfield J.F."/>
        </authorList>
    </citation>
    <scope>NUCLEOTIDE SEQUENCE [LARGE SCALE GENOMIC DNA]</scope>
</reference>
<proteinExistence type="predicted"/>
<protein>
    <recommendedName>
        <fullName evidence="1">Nudix hydrolase domain-containing protein</fullName>
    </recommendedName>
</protein>
<dbReference type="AlphaFoldDB" id="A0A2M8KXF8"/>
<gene>
    <name evidence="2" type="ORF">COU90_02095</name>
</gene>
<evidence type="ECO:0000313" key="3">
    <source>
        <dbReference type="Proteomes" id="UP000229098"/>
    </source>
</evidence>
<name>A0A2M8KXF8_9BACT</name>
<accession>A0A2M8KXF8</accession>
<comment type="caution">
    <text evidence="2">The sequence shown here is derived from an EMBL/GenBank/DDBJ whole genome shotgun (WGS) entry which is preliminary data.</text>
</comment>